<dbReference type="InterPro" id="IPR010836">
    <property type="entry name" value="SapC"/>
</dbReference>
<dbReference type="STRING" id="1902579.BHV28_06530"/>
<evidence type="ECO:0000313" key="2">
    <source>
        <dbReference type="Proteomes" id="UP000188912"/>
    </source>
</evidence>
<dbReference type="EMBL" id="CP017315">
    <property type="protein sequence ID" value="AQS41356.1"/>
    <property type="molecule type" value="Genomic_DNA"/>
</dbReference>
<name>A0A1U9JU17_9HYPH</name>
<reference evidence="1 2" key="1">
    <citation type="journal article" date="2010" name="Science">
        <title>Genomic comparison of the ants Camponotus floridanus and Harpegnathos saltator.</title>
        <authorList>
            <person name="Bonasio R."/>
            <person name="Zhang G."/>
            <person name="Ye C."/>
            <person name="Mutti N.S."/>
            <person name="Fang X."/>
            <person name="Qin N."/>
            <person name="Donahue G."/>
            <person name="Yang P."/>
            <person name="Li Q."/>
            <person name="Li C."/>
            <person name="Zhang P."/>
            <person name="Huang Z."/>
            <person name="Berger S.L."/>
            <person name="Reinberg D."/>
            <person name="Wang J."/>
            <person name="Liebig J."/>
        </authorList>
    </citation>
    <scope>NUCLEOTIDE SEQUENCE [LARGE SCALE GENOMIC DNA]</scope>
    <source>
        <strain evidence="1 2">Hsal</strain>
    </source>
</reference>
<dbReference type="AlphaFoldDB" id="A0A1U9JU17"/>
<dbReference type="KEGG" id="thd:BHV28_06530"/>
<dbReference type="Pfam" id="PF07277">
    <property type="entry name" value="SapC"/>
    <property type="match status" value="1"/>
</dbReference>
<reference evidence="1 2" key="2">
    <citation type="journal article" date="2016" name="Sci. Rep.">
        <title>The genome of Rhizobiales bacteria in predatory ants reveals urease gene functions but no genes for nitrogen fixation.</title>
        <authorList>
            <person name="Neuvonen M.M."/>
            <person name="Tamarit D."/>
            <person name="Naslund K."/>
            <person name="Liebig J."/>
            <person name="Feldhaar H."/>
            <person name="Moran N.A."/>
            <person name="Guy L."/>
            <person name="Andersson S.G."/>
        </authorList>
    </citation>
    <scope>NUCLEOTIDE SEQUENCE [LARGE SCALE GENOMIC DNA]</scope>
    <source>
        <strain evidence="1 2">Hsal</strain>
    </source>
</reference>
<gene>
    <name evidence="1" type="ORF">BHV28_06530</name>
</gene>
<accession>A0A1U9JU17</accession>
<organism evidence="1 2">
    <name type="scientific">Candidatus Tokpelaia hoelldobleri</name>
    <dbReference type="NCBI Taxonomy" id="1902579"/>
    <lineage>
        <taxon>Bacteria</taxon>
        <taxon>Pseudomonadati</taxon>
        <taxon>Pseudomonadota</taxon>
        <taxon>Alphaproteobacteria</taxon>
        <taxon>Hyphomicrobiales</taxon>
        <taxon>Candidatus Tokpelaia</taxon>
    </lineage>
</organism>
<evidence type="ECO:0000313" key="1">
    <source>
        <dbReference type="EMBL" id="AQS41356.1"/>
    </source>
</evidence>
<protein>
    <submittedName>
        <fullName evidence="1">SapC-like protein</fullName>
    </submittedName>
</protein>
<proteinExistence type="predicted"/>
<dbReference type="Proteomes" id="UP000188912">
    <property type="component" value="Chromosome"/>
</dbReference>
<sequence length="258" mass="29268">MTEQTQTQLLFYKNVAPLSRDVHKTTVFSPQKKLGFAANTHWVPAACTEFSILARSYPVVFVRHNKDKAETLDAIALLGLTPEHNDYLNADDTWRDDTYIPAFVRRYPFVPATVDETGEKLTVCIDESAPHFKKVDDRDDEHKTLFDGEGTPSPFLQEMVGFLQSFQNDMQRTGEFIRQVQGYDLLVERNIEMGRKAGPKFVLADVFVVDENKLNTLSGDKLADLAQNGALGWIYAHLLSLNNLALLFNQREKQVEKA</sequence>
<keyword evidence="2" id="KW-1185">Reference proteome</keyword>